<keyword evidence="3 7" id="KW-0812">Transmembrane</keyword>
<gene>
    <name evidence="8" type="ORF">EANT1437_LOCUS14646</name>
</gene>
<evidence type="ECO:0000256" key="5">
    <source>
        <dbReference type="ARBA" id="ARBA00023136"/>
    </source>
</evidence>
<organism evidence="8">
    <name type="scientific">Eucampia antarctica</name>
    <dbReference type="NCBI Taxonomy" id="49252"/>
    <lineage>
        <taxon>Eukaryota</taxon>
        <taxon>Sar</taxon>
        <taxon>Stramenopiles</taxon>
        <taxon>Ochrophyta</taxon>
        <taxon>Bacillariophyta</taxon>
        <taxon>Mediophyceae</taxon>
        <taxon>Biddulphiophycidae</taxon>
        <taxon>Hemiaulales</taxon>
        <taxon>Hemiaulaceae</taxon>
        <taxon>Eucampia</taxon>
    </lineage>
</organism>
<dbReference type="GO" id="GO:0005794">
    <property type="term" value="C:Golgi apparatus"/>
    <property type="evidence" value="ECO:0007669"/>
    <property type="project" value="TreeGrafter"/>
</dbReference>
<keyword evidence="5 6" id="KW-0472">Membrane</keyword>
<reference evidence="8" key="1">
    <citation type="submission" date="2021-01" db="EMBL/GenBank/DDBJ databases">
        <authorList>
            <person name="Corre E."/>
            <person name="Pelletier E."/>
            <person name="Niang G."/>
            <person name="Scheremetjew M."/>
            <person name="Finn R."/>
            <person name="Kale V."/>
            <person name="Holt S."/>
            <person name="Cochrane G."/>
            <person name="Meng A."/>
            <person name="Brown T."/>
            <person name="Cohen L."/>
        </authorList>
    </citation>
    <scope>NUCLEOTIDE SEQUENCE</scope>
    <source>
        <strain evidence="8">CCMP1452</strain>
    </source>
</reference>
<dbReference type="InterPro" id="IPR005045">
    <property type="entry name" value="CDC50/LEM3_fam"/>
</dbReference>
<comment type="subcellular location">
    <subcellularLocation>
        <location evidence="1">Membrane</location>
        <topology evidence="1">Multi-pass membrane protein</topology>
    </subcellularLocation>
</comment>
<evidence type="ECO:0000256" key="7">
    <source>
        <dbReference type="SAM" id="Phobius"/>
    </source>
</evidence>
<dbReference type="GO" id="GO:0005886">
    <property type="term" value="C:plasma membrane"/>
    <property type="evidence" value="ECO:0007669"/>
    <property type="project" value="TreeGrafter"/>
</dbReference>
<comment type="similarity">
    <text evidence="2 6">Belongs to the CDC50/LEM3 family.</text>
</comment>
<evidence type="ECO:0000256" key="2">
    <source>
        <dbReference type="ARBA" id="ARBA00009457"/>
    </source>
</evidence>
<evidence type="ECO:0000313" key="8">
    <source>
        <dbReference type="EMBL" id="CAD9698671.1"/>
    </source>
</evidence>
<evidence type="ECO:0000256" key="4">
    <source>
        <dbReference type="ARBA" id="ARBA00022989"/>
    </source>
</evidence>
<evidence type="ECO:0000256" key="3">
    <source>
        <dbReference type="ARBA" id="ARBA00022692"/>
    </source>
</evidence>
<accession>A0A7S2WPH8</accession>
<proteinExistence type="inferred from homology"/>
<name>A0A7S2WPH8_9STRA</name>
<evidence type="ECO:0000256" key="1">
    <source>
        <dbReference type="ARBA" id="ARBA00004141"/>
    </source>
</evidence>
<evidence type="ECO:0008006" key="9">
    <source>
        <dbReference type="Google" id="ProtNLM"/>
    </source>
</evidence>
<feature type="transmembrane region" description="Helical" evidence="7">
    <location>
        <begin position="38"/>
        <end position="56"/>
    </location>
</feature>
<dbReference type="AlphaFoldDB" id="A0A7S2WPH8"/>
<keyword evidence="4 7" id="KW-1133">Transmembrane helix</keyword>
<feature type="transmembrane region" description="Helical" evidence="7">
    <location>
        <begin position="341"/>
        <end position="363"/>
    </location>
</feature>
<dbReference type="PANTHER" id="PTHR10926">
    <property type="entry name" value="CELL CYCLE CONTROL PROTEIN 50"/>
    <property type="match status" value="1"/>
</dbReference>
<dbReference type="EMBL" id="HBHI01028605">
    <property type="protein sequence ID" value="CAD9698671.1"/>
    <property type="molecule type" value="Transcribed_RNA"/>
</dbReference>
<evidence type="ECO:0000256" key="6">
    <source>
        <dbReference type="PIRNR" id="PIRNR015840"/>
    </source>
</evidence>
<dbReference type="Pfam" id="PF03381">
    <property type="entry name" value="CDC50"/>
    <property type="match status" value="1"/>
</dbReference>
<protein>
    <recommendedName>
        <fullName evidence="9">Cell cycle control protein 50A</fullName>
    </recommendedName>
</protein>
<dbReference type="GO" id="GO:0005783">
    <property type="term" value="C:endoplasmic reticulum"/>
    <property type="evidence" value="ECO:0007669"/>
    <property type="project" value="TreeGrafter"/>
</dbReference>
<dbReference type="PANTHER" id="PTHR10926:SF0">
    <property type="entry name" value="CDC50, ISOFORM A"/>
    <property type="match status" value="1"/>
</dbReference>
<dbReference type="PIRSF" id="PIRSF015840">
    <property type="entry name" value="DUF284_TM_euk"/>
    <property type="match status" value="1"/>
</dbReference>
<sequence>MSDDESVANPPIKLVNKPNDTAINQQRMKSWNPILDPVWVICTYIILGIIFIPVGLKINSIADGVSELSQKYDSHDDTTLDCHIGDNTNTNKTCTVSFVTKDDMEPPILVYYEIKNFYQNHRKYITSRDDKQLFGYVGDRTKQSKDLCSPLDQLGNISISPCGLIANTLFNDVIKLVGGKDNKGQDLILVEKGIAWQSDIDYKFKQPDTFRRESCDCADCPCDPPKWSCTNSTPFKDDYGKCWKYFYPNKAHTQYLYETYPMVVNPIEGVMNEHFIVWMNAAAVTPFRKLYGYIEEPVAKGETLAFQIQANWEVKSFKGSKTLIVSTTEIFGGKNKALGQVFIVCGGFLLSLGFLFGVKHFVWPRKVGSKKYLRFKEE</sequence>